<keyword evidence="1 4" id="KW-0328">Glycosyltransferase</keyword>
<dbReference type="GO" id="GO:0016758">
    <property type="term" value="F:hexosyltransferase activity"/>
    <property type="evidence" value="ECO:0007669"/>
    <property type="project" value="UniProtKB-UniRule"/>
</dbReference>
<dbReference type="EC" id="2.4.99.16" evidence="4"/>
<keyword evidence="3 4" id="KW-0119">Carbohydrate metabolism</keyword>
<feature type="site" description="Transition state stabilizer" evidence="4">
    <location>
        <position position="474"/>
    </location>
</feature>
<dbReference type="CDD" id="cd11344">
    <property type="entry name" value="AmyAc_GlgE_like"/>
    <property type="match status" value="1"/>
</dbReference>
<dbReference type="GO" id="GO:0004553">
    <property type="term" value="F:hydrolase activity, hydrolyzing O-glycosyl compounds"/>
    <property type="evidence" value="ECO:0007669"/>
    <property type="project" value="InterPro"/>
</dbReference>
<dbReference type="GO" id="GO:0030979">
    <property type="term" value="P:alpha-glucan biosynthetic process"/>
    <property type="evidence" value="ECO:0007669"/>
    <property type="project" value="UniProtKB-UniRule"/>
</dbReference>
<evidence type="ECO:0000256" key="2">
    <source>
        <dbReference type="ARBA" id="ARBA00022679"/>
    </source>
</evidence>
<dbReference type="Proteomes" id="UP001059380">
    <property type="component" value="Chromosome"/>
</dbReference>
<feature type="binding site" evidence="4">
    <location>
        <position position="351"/>
    </location>
    <ligand>
        <name>alpha-maltose 1-phosphate</name>
        <dbReference type="ChEBI" id="CHEBI:63576"/>
    </ligand>
</feature>
<dbReference type="InterPro" id="IPR049171">
    <property type="entry name" value="GLGE_C"/>
</dbReference>
<accession>A0A9J7BM00</accession>
<comment type="catalytic activity">
    <reaction evidence="4">
        <text>alpha-maltose 1-phosphate + [(1-&gt;4)-alpha-D-glucosyl](n) = [(1-&gt;4)-alpha-D-glucosyl](n+2) + phosphate</text>
        <dbReference type="Rhea" id="RHEA:42692"/>
        <dbReference type="Rhea" id="RHEA-COMP:9584"/>
        <dbReference type="Rhea" id="RHEA-COMP:10183"/>
        <dbReference type="ChEBI" id="CHEBI:15444"/>
        <dbReference type="ChEBI" id="CHEBI:43474"/>
        <dbReference type="ChEBI" id="CHEBI:63576"/>
        <dbReference type="EC" id="2.4.99.16"/>
    </reaction>
</comment>
<dbReference type="HAMAP" id="MF_02124">
    <property type="entry name" value="GlgE"/>
    <property type="match status" value="1"/>
</dbReference>
<evidence type="ECO:0000259" key="7">
    <source>
        <dbReference type="Pfam" id="PF21702"/>
    </source>
</evidence>
<evidence type="ECO:0000256" key="4">
    <source>
        <dbReference type="HAMAP-Rule" id="MF_02124"/>
    </source>
</evidence>
<feature type="active site" description="Nucleophile" evidence="4">
    <location>
        <position position="387"/>
    </location>
</feature>
<comment type="subunit">
    <text evidence="4">Homodimer.</text>
</comment>
<evidence type="ECO:0000313" key="8">
    <source>
        <dbReference type="EMBL" id="UWZ83513.1"/>
    </source>
</evidence>
<gene>
    <name evidence="4" type="primary">glgE</name>
    <name evidence="8" type="ORF">MOP44_23470</name>
</gene>
<dbReference type="Gene3D" id="1.20.58.80">
    <property type="entry name" value="Phosphotransferase system, lactose/cellobiose-type IIA subunit"/>
    <property type="match status" value="1"/>
</dbReference>
<feature type="region of interest" description="Disordered" evidence="5">
    <location>
        <begin position="252"/>
        <end position="273"/>
    </location>
</feature>
<dbReference type="InterPro" id="IPR017853">
    <property type="entry name" value="GH"/>
</dbReference>
<feature type="binding site" evidence="4">
    <location>
        <position position="255"/>
    </location>
    <ligand>
        <name>alpha-maltose 1-phosphate</name>
        <dbReference type="ChEBI" id="CHEBI:63576"/>
    </ligand>
</feature>
<dbReference type="PANTHER" id="PTHR47786:SF2">
    <property type="entry name" value="GLYCOSYL HYDROLASE FAMILY 13 CATALYTIC DOMAIN-CONTAINING PROTEIN"/>
    <property type="match status" value="1"/>
</dbReference>
<keyword evidence="9" id="KW-1185">Reference proteome</keyword>
<dbReference type="InterPro" id="IPR021828">
    <property type="entry name" value="GlgE_dom_N/S"/>
</dbReference>
<proteinExistence type="inferred from homology"/>
<feature type="binding site" evidence="4">
    <location>
        <position position="315"/>
    </location>
    <ligand>
        <name>alpha-maltose 1-phosphate</name>
        <dbReference type="ChEBI" id="CHEBI:63576"/>
    </ligand>
</feature>
<evidence type="ECO:0000256" key="3">
    <source>
        <dbReference type="ARBA" id="ARBA00023277"/>
    </source>
</evidence>
<dbReference type="Gene3D" id="2.60.40.10">
    <property type="entry name" value="Immunoglobulins"/>
    <property type="match status" value="1"/>
</dbReference>
<dbReference type="SUPFAM" id="SSF51445">
    <property type="entry name" value="(Trans)glycosidases"/>
    <property type="match status" value="1"/>
</dbReference>
<dbReference type="PANTHER" id="PTHR47786">
    <property type="entry name" value="ALPHA-1,4-GLUCAN:MALTOSE-1-PHOSPHATE MALTOSYLTRANSFERASE"/>
    <property type="match status" value="1"/>
</dbReference>
<evidence type="ECO:0000256" key="1">
    <source>
        <dbReference type="ARBA" id="ARBA00022676"/>
    </source>
</evidence>
<name>A0A9J7BM00_9BACT</name>
<feature type="active site" description="Proton donor" evidence="4">
    <location>
        <position position="416"/>
    </location>
</feature>
<dbReference type="KEGG" id="orp:MOP44_23470"/>
<comment type="similarity">
    <text evidence="4">Belongs to the glycosyl hydrolase 13 family. GlgE subfamily.</text>
</comment>
<feature type="domain" description="Alpha-1,4-glucan:maltose-1-phosphate maltosyltransferase C-terminal" evidence="7">
    <location>
        <begin position="568"/>
        <end position="654"/>
    </location>
</feature>
<feature type="domain" description="Alpha-1,4-glucan:maltose-1-phosphate maltosyltransferase" evidence="6">
    <location>
        <begin position="9"/>
        <end position="196"/>
    </location>
</feature>
<sequence length="669" mass="76416">MTIPTEGRRRVIIESIAPQVDCGRFPAKRTAGDLVRVEADVFTDGHDAIAASVLVHREDSDKWIEVPMEPLVNDRWFAAFGVTEIGRYGYKVQAWVDHFETWHRDLLKRIKADTDAPVDYLIGADLIAAAAQRAVTINGGGGDAAWLHARAAVLRSGDEPKSLRNHATDPMLHELALRYPDKRYATDSNELILQVDPVRARFSSWYEFFPRSTAQKPGAHGTFADAEKLLPRIAQMGFNVVYLPPIHPIGRQFRKGPNNNPNGQPGDEGSPWAIGAAEGGHKSILPKLGTIQDFRRFVETAKKLSLDIALDIAFQAAPDHPYVTGGHKNWFKERPDGTIQYAENPPKKYQDIYPFDFESEDWQGMWTELKSVFDYWIEQGVTIFRVDNPHTKAFPFWEWCIGEIKREHPEVLFLSEAFTRPKIMYRLAKIGFSQSYTYFPWRNGKEEIAAYLNEITKPPVTDFFRPNQWPNTPDILTEFLQMGGRPAFVIRLLLAATLGANYGIYGPAFELQENKPFKHGSEEYLDSEKYQIRQRDLDAPGTLRPLITQVNQIRNTHPALQNDISLRFHYCDNQQIICYSKESEDRSDLILTVVNLDPHFTQAGFVNLPLEELGIPADRAYEAEDLLSGERYMWRGPRNYVELNPGLRGGHILCIHRRLKVETDFEYFL</sequence>
<comment type="function">
    <text evidence="4">Maltosyltransferase that uses maltose 1-phosphate (M1P) as the sugar donor to elongate linear or branched alpha-(1-&gt;4)-glucans. Is involved in a branched alpha-glucan biosynthetic pathway from trehalose, together with TreS, Mak and GlgB.</text>
</comment>
<dbReference type="Pfam" id="PF21702">
    <property type="entry name" value="GLGE_C"/>
    <property type="match status" value="1"/>
</dbReference>
<reference evidence="8" key="1">
    <citation type="submission" date="2021-04" db="EMBL/GenBank/DDBJ databases">
        <title>Phylogenetic analysis of Acidobacteriaceae.</title>
        <authorList>
            <person name="Qiu L."/>
            <person name="Zhang Q."/>
        </authorList>
    </citation>
    <scope>NUCLEOTIDE SEQUENCE</scope>
    <source>
        <strain evidence="8">DSM 25168</strain>
    </source>
</reference>
<feature type="binding site" evidence="4">
    <location>
        <begin position="529"/>
        <end position="530"/>
    </location>
    <ligand>
        <name>alpha-maltose 1-phosphate</name>
        <dbReference type="ChEBI" id="CHEBI:63576"/>
    </ligand>
</feature>
<organism evidence="8 9">
    <name type="scientific">Occallatibacter riparius</name>
    <dbReference type="NCBI Taxonomy" id="1002689"/>
    <lineage>
        <taxon>Bacteria</taxon>
        <taxon>Pseudomonadati</taxon>
        <taxon>Acidobacteriota</taxon>
        <taxon>Terriglobia</taxon>
        <taxon>Terriglobales</taxon>
        <taxon>Acidobacteriaceae</taxon>
        <taxon>Occallatibacter</taxon>
    </lineage>
</organism>
<evidence type="ECO:0000313" key="9">
    <source>
        <dbReference type="Proteomes" id="UP001059380"/>
    </source>
</evidence>
<dbReference type="AlphaFoldDB" id="A0A9J7BM00"/>
<evidence type="ECO:0000259" key="6">
    <source>
        <dbReference type="Pfam" id="PF11896"/>
    </source>
</evidence>
<dbReference type="InterPro" id="IPR013780">
    <property type="entry name" value="Glyco_hydro_b"/>
</dbReference>
<dbReference type="RefSeq" id="WP_260792848.1">
    <property type="nucleotide sequence ID" value="NZ_CP093313.1"/>
</dbReference>
<feature type="binding site" evidence="4">
    <location>
        <position position="388"/>
    </location>
    <ligand>
        <name>alpha-maltose 1-phosphate</name>
        <dbReference type="ChEBI" id="CHEBI:63576"/>
    </ligand>
</feature>
<dbReference type="InterPro" id="IPR013783">
    <property type="entry name" value="Ig-like_fold"/>
</dbReference>
<dbReference type="Gene3D" id="2.60.40.1180">
    <property type="entry name" value="Golgi alpha-mannosidase II"/>
    <property type="match status" value="1"/>
</dbReference>
<dbReference type="Gene3D" id="3.20.20.80">
    <property type="entry name" value="Glycosidases"/>
    <property type="match status" value="1"/>
</dbReference>
<evidence type="ECO:0000256" key="5">
    <source>
        <dbReference type="SAM" id="MobiDB-lite"/>
    </source>
</evidence>
<dbReference type="InterPro" id="IPR026585">
    <property type="entry name" value="GlgE"/>
</dbReference>
<feature type="compositionally biased region" description="Low complexity" evidence="5">
    <location>
        <begin position="256"/>
        <end position="265"/>
    </location>
</feature>
<protein>
    <recommendedName>
        <fullName evidence="4">Alpha-1,4-glucan:maltose-1-phosphate maltosyltransferase</fullName>
        <shortName evidence="4">GMPMT</shortName>
        <ecNumber evidence="4">2.4.99.16</ecNumber>
    </recommendedName>
    <alternativeName>
        <fullName evidence="4">(1-&gt;4)-alpha-D-glucan:maltose-1-phosphate alpha-D-maltosyltransferase</fullName>
    </alternativeName>
</protein>
<dbReference type="EMBL" id="CP093313">
    <property type="protein sequence ID" value="UWZ83513.1"/>
    <property type="molecule type" value="Genomic_DNA"/>
</dbReference>
<keyword evidence="2 4" id="KW-0808">Transferase</keyword>
<dbReference type="Pfam" id="PF11896">
    <property type="entry name" value="GlgE_dom_N_S"/>
    <property type="match status" value="1"/>
</dbReference>